<dbReference type="Gene3D" id="3.40.50.300">
    <property type="entry name" value="P-loop containing nucleotide triphosphate hydrolases"/>
    <property type="match status" value="1"/>
</dbReference>
<feature type="non-terminal residue" evidence="2">
    <location>
        <position position="105"/>
    </location>
</feature>
<protein>
    <submittedName>
        <fullName evidence="2">Isoniazid-inducible protein iniC</fullName>
    </submittedName>
</protein>
<gene>
    <name evidence="2" type="ORF">FJR74_03365</name>
</gene>
<reference evidence="2" key="1">
    <citation type="submission" date="2019-06" db="EMBL/GenBank/DDBJ databases">
        <title>Mycoplasma neophronis type strain whole genome sequence.</title>
        <authorList>
            <person name="Spergser J."/>
        </authorList>
    </citation>
    <scope>NUCLEOTIDE SEQUENCE [LARGE SCALE GENOMIC DNA]</scope>
    <source>
        <strain evidence="2">DSM 24097</strain>
    </source>
</reference>
<organism evidence="2 3">
    <name type="scientific">Metamycoplasma neophronis</name>
    <dbReference type="NCBI Taxonomy" id="872983"/>
    <lineage>
        <taxon>Bacteria</taxon>
        <taxon>Bacillati</taxon>
        <taxon>Mycoplasmatota</taxon>
        <taxon>Mycoplasmoidales</taxon>
        <taxon>Metamycoplasmataceae</taxon>
        <taxon>Metamycoplasma</taxon>
    </lineage>
</organism>
<dbReference type="EMBL" id="VHHP01000064">
    <property type="protein sequence ID" value="TPR51167.1"/>
    <property type="molecule type" value="Genomic_DNA"/>
</dbReference>
<evidence type="ECO:0000313" key="3">
    <source>
        <dbReference type="Proteomes" id="UP000316851"/>
    </source>
</evidence>
<dbReference type="InterPro" id="IPR045063">
    <property type="entry name" value="Dynamin_N"/>
</dbReference>
<proteinExistence type="predicted"/>
<accession>A0ABY2YYY3</accession>
<comment type="caution">
    <text evidence="2">The sequence shown here is derived from an EMBL/GenBank/DDBJ whole genome shotgun (WGS) entry which is preliminary data.</text>
</comment>
<name>A0ABY2YYY3_9BACT</name>
<dbReference type="Proteomes" id="UP000316851">
    <property type="component" value="Unassembled WGS sequence"/>
</dbReference>
<dbReference type="Pfam" id="PF00350">
    <property type="entry name" value="Dynamin_N"/>
    <property type="match status" value="1"/>
</dbReference>
<keyword evidence="3" id="KW-1185">Reference proteome</keyword>
<sequence>MSTSDRVRAILHATIQAYRGAPAYRQRGDVFCQLDRIGARLAEPLRIALAGTLKAGKSTPVNALVGDDIAPTDATEATRIVTWFRHGPTPRVTANHRGGRRANVP</sequence>
<dbReference type="InterPro" id="IPR027417">
    <property type="entry name" value="P-loop_NTPase"/>
</dbReference>
<evidence type="ECO:0000259" key="1">
    <source>
        <dbReference type="Pfam" id="PF00350"/>
    </source>
</evidence>
<evidence type="ECO:0000313" key="2">
    <source>
        <dbReference type="EMBL" id="TPR51167.1"/>
    </source>
</evidence>
<feature type="domain" description="Dynamin N-terminal" evidence="1">
    <location>
        <begin position="47"/>
        <end position="93"/>
    </location>
</feature>
<dbReference type="SUPFAM" id="SSF52540">
    <property type="entry name" value="P-loop containing nucleoside triphosphate hydrolases"/>
    <property type="match status" value="1"/>
</dbReference>